<evidence type="ECO:0000313" key="1">
    <source>
        <dbReference type="EMBL" id="KAJ8015457.1"/>
    </source>
</evidence>
<evidence type="ECO:0000313" key="2">
    <source>
        <dbReference type="Proteomes" id="UP001157502"/>
    </source>
</evidence>
<proteinExistence type="predicted"/>
<name>A0ACC2HI13_DALPE</name>
<dbReference type="EMBL" id="CM055729">
    <property type="protein sequence ID" value="KAJ8015457.1"/>
    <property type="molecule type" value="Genomic_DNA"/>
</dbReference>
<gene>
    <name evidence="1" type="ORF">DPEC_G00026320</name>
</gene>
<accession>A0ACC2HI13</accession>
<protein>
    <submittedName>
        <fullName evidence="1">Uncharacterized protein</fullName>
    </submittedName>
</protein>
<dbReference type="Proteomes" id="UP001157502">
    <property type="component" value="Chromosome 2"/>
</dbReference>
<organism evidence="1 2">
    <name type="scientific">Dallia pectoralis</name>
    <name type="common">Alaska blackfish</name>
    <dbReference type="NCBI Taxonomy" id="75939"/>
    <lineage>
        <taxon>Eukaryota</taxon>
        <taxon>Metazoa</taxon>
        <taxon>Chordata</taxon>
        <taxon>Craniata</taxon>
        <taxon>Vertebrata</taxon>
        <taxon>Euteleostomi</taxon>
        <taxon>Actinopterygii</taxon>
        <taxon>Neopterygii</taxon>
        <taxon>Teleostei</taxon>
        <taxon>Protacanthopterygii</taxon>
        <taxon>Esociformes</taxon>
        <taxon>Umbridae</taxon>
        <taxon>Dallia</taxon>
    </lineage>
</organism>
<keyword evidence="2" id="KW-1185">Reference proteome</keyword>
<reference evidence="1" key="1">
    <citation type="submission" date="2021-05" db="EMBL/GenBank/DDBJ databases">
        <authorList>
            <person name="Pan Q."/>
            <person name="Jouanno E."/>
            <person name="Zahm M."/>
            <person name="Klopp C."/>
            <person name="Cabau C."/>
            <person name="Louis A."/>
            <person name="Berthelot C."/>
            <person name="Parey E."/>
            <person name="Roest Crollius H."/>
            <person name="Montfort J."/>
            <person name="Robinson-Rechavi M."/>
            <person name="Bouchez O."/>
            <person name="Lampietro C."/>
            <person name="Lopez Roques C."/>
            <person name="Donnadieu C."/>
            <person name="Postlethwait J."/>
            <person name="Bobe J."/>
            <person name="Dillon D."/>
            <person name="Chandos A."/>
            <person name="von Hippel F."/>
            <person name="Guiguen Y."/>
        </authorList>
    </citation>
    <scope>NUCLEOTIDE SEQUENCE</scope>
    <source>
        <strain evidence="1">YG-Jan2019</strain>
    </source>
</reference>
<comment type="caution">
    <text evidence="1">The sequence shown here is derived from an EMBL/GenBank/DDBJ whole genome shotgun (WGS) entry which is preliminary data.</text>
</comment>
<sequence length="114" mass="12952">MSRTLFWDRFLGELFRCTLMSQKLLIQYILQDHCRCAQLYPKYQGDHLTRDMCSPLGPGISLPVRQSYVVVKRSPRGSRGLDTASGKSCQRRFASTAADLWLLIVRALMPAATD</sequence>